<dbReference type="RefSeq" id="WP_025414078.1">
    <property type="nucleotide sequence ID" value="NZ_CP007129.1"/>
</dbReference>
<dbReference type="OrthoDB" id="9787613at2"/>
<name>W0RPY1_9BACT</name>
<evidence type="ECO:0000313" key="5">
    <source>
        <dbReference type="Proteomes" id="UP000019151"/>
    </source>
</evidence>
<feature type="signal peptide" evidence="3">
    <location>
        <begin position="1"/>
        <end position="18"/>
    </location>
</feature>
<dbReference type="InterPro" id="IPR011990">
    <property type="entry name" value="TPR-like_helical_dom_sf"/>
</dbReference>
<evidence type="ECO:0008006" key="6">
    <source>
        <dbReference type="Google" id="ProtNLM"/>
    </source>
</evidence>
<dbReference type="PANTHER" id="PTHR45586">
    <property type="entry name" value="TPR REPEAT-CONTAINING PROTEIN PA4667"/>
    <property type="match status" value="1"/>
</dbReference>
<reference evidence="4 5" key="1">
    <citation type="journal article" date="2014" name="Genome Announc.">
        <title>Genome Sequence and Methylome of Soil Bacterium Gemmatirosa kalamazoonensis KBS708T, a Member of the Rarely Cultivated Gemmatimonadetes Phylum.</title>
        <authorList>
            <person name="Debruyn J.M."/>
            <person name="Radosevich M."/>
            <person name="Wommack K.E."/>
            <person name="Polson S.W."/>
            <person name="Hauser L.J."/>
            <person name="Fawaz M.N."/>
            <person name="Korlach J."/>
            <person name="Tsai Y.C."/>
        </authorList>
    </citation>
    <scope>NUCLEOTIDE SEQUENCE [LARGE SCALE GENOMIC DNA]</scope>
    <source>
        <strain evidence="4 5">KBS708</strain>
        <plasmid evidence="5">Plasmid 1</plasmid>
    </source>
</reference>
<keyword evidence="1" id="KW-0677">Repeat</keyword>
<keyword evidence="3" id="KW-0732">Signal</keyword>
<dbReference type="InParanoid" id="W0RPY1"/>
<keyword evidence="5" id="KW-1185">Reference proteome</keyword>
<dbReference type="InterPro" id="IPR051012">
    <property type="entry name" value="CellSynth/LPSAsmb/PSIAsmb"/>
</dbReference>
<sequence>MKRLLLLLVSAAASTAAAQPPNAPADTSNAALARAVSSALQSRQFDAPTLTAANRAVAEKRWADALGLLRDAADRGDAAARLAYARAFADAGLDARAEADARRWASPAALGELLLQRGARDSARLAFERALAARSDDSLTARVGIAKLQSESGARDSARAQLRRVVGAASAGARLTGTQWLAVGDAQRMLAREESARYRFALQAYDRAAADAPADPEPKLRAGDLFLEKYNAPEARKSFESVLRASPTNPRALLGLAKVLDADGAPGAVALADSSLGSNPRYTDALLFVAAARLDAEDYIAAEASVRRALAVDSTSLDALTLLGAVRYLQGDRAGLDDVTRRVLARDPKHAELFATLAELAARHRQYAAAARFAERGVALDSASWRSHALRGINQLRLGHVDSARASLEVAFKGDPFDVWTKNTLDLLDAAKSYRTSRTPHFEIVADSTEATLLSLYLGDLLERGYTEFAKRYAYTPTRPVRLELYRTHADFSVRSVGLTGLGALGVSFGPVLAMDAPSARAAGEFHWGATAWHELAHTFTLGVTEDRVPRWLSEGLSTLEERRARPGWGEGPTPAFLAAYAQGKVPPPSRLNDGFVRPAFPEQVLFSYYAASLLCELIERDFGPGAVNALLGAYRDGLATPAAVQRALKVDLPTLDARFDQYVKQRFATAIGAALGGTSGPYVTRLDSAEAFVGAQQPDSALRVLERAKAIFPDFASGEDNAYWRIAAIREAKGDVKGAAAELAQLTAHNASHLPAQLKLAELRAQVGDTAGAAKALEESIWISPYDAAVHDRLATFAARLGDRAGEVRERRAILALAPVDVAGARYQLARALFDAGQRDEAKREVLRSLERAPTFAPAQELLLQLVGGGQ</sequence>
<feature type="chain" id="PRO_5004795248" description="Tetratricopeptide repeat protein" evidence="3">
    <location>
        <begin position="19"/>
        <end position="872"/>
    </location>
</feature>
<dbReference type="PATRIC" id="fig|861299.3.peg.5273"/>
<dbReference type="AlphaFoldDB" id="W0RPY1"/>
<dbReference type="EMBL" id="CP007129">
    <property type="protein sequence ID" value="AHG92751.1"/>
    <property type="molecule type" value="Genomic_DNA"/>
</dbReference>
<dbReference type="InterPro" id="IPR019734">
    <property type="entry name" value="TPR_rpt"/>
</dbReference>
<dbReference type="Gene3D" id="1.25.40.10">
    <property type="entry name" value="Tetratricopeptide repeat domain"/>
    <property type="match status" value="3"/>
</dbReference>
<protein>
    <recommendedName>
        <fullName evidence="6">Tetratricopeptide repeat protein</fullName>
    </recommendedName>
</protein>
<dbReference type="SMART" id="SM00028">
    <property type="entry name" value="TPR"/>
    <property type="match status" value="6"/>
</dbReference>
<gene>
    <name evidence="4" type="ORF">J421_5216</name>
</gene>
<dbReference type="SUPFAM" id="SSF48452">
    <property type="entry name" value="TPR-like"/>
    <property type="match status" value="3"/>
</dbReference>
<dbReference type="HOGENOM" id="CLU_013889_0_0_0"/>
<dbReference type="Proteomes" id="UP000019151">
    <property type="component" value="Plasmid 1"/>
</dbReference>
<evidence type="ECO:0000256" key="3">
    <source>
        <dbReference type="SAM" id="SignalP"/>
    </source>
</evidence>
<organism evidence="4 5">
    <name type="scientific">Gemmatirosa kalamazoonensis</name>
    <dbReference type="NCBI Taxonomy" id="861299"/>
    <lineage>
        <taxon>Bacteria</taxon>
        <taxon>Pseudomonadati</taxon>
        <taxon>Gemmatimonadota</taxon>
        <taxon>Gemmatimonadia</taxon>
        <taxon>Gemmatimonadales</taxon>
        <taxon>Gemmatimonadaceae</taxon>
        <taxon>Gemmatirosa</taxon>
    </lineage>
</organism>
<dbReference type="PANTHER" id="PTHR45586:SF1">
    <property type="entry name" value="LIPOPOLYSACCHARIDE ASSEMBLY PROTEIN B"/>
    <property type="match status" value="1"/>
</dbReference>
<geneLocation type="plasmid" evidence="4 5">
    <name>1</name>
</geneLocation>
<dbReference type="KEGG" id="gba:J421_5216"/>
<accession>W0RPY1</accession>
<evidence type="ECO:0000256" key="1">
    <source>
        <dbReference type="ARBA" id="ARBA00022737"/>
    </source>
</evidence>
<keyword evidence="2" id="KW-0802">TPR repeat</keyword>
<proteinExistence type="predicted"/>
<evidence type="ECO:0000256" key="2">
    <source>
        <dbReference type="ARBA" id="ARBA00022803"/>
    </source>
</evidence>
<evidence type="ECO:0000313" key="4">
    <source>
        <dbReference type="EMBL" id="AHG92751.1"/>
    </source>
</evidence>
<keyword evidence="4" id="KW-0614">Plasmid</keyword>